<name>A0AAV9Z830_9AGAR</name>
<organism evidence="1 2">
    <name type="scientific">Favolaschia claudopus</name>
    <dbReference type="NCBI Taxonomy" id="2862362"/>
    <lineage>
        <taxon>Eukaryota</taxon>
        <taxon>Fungi</taxon>
        <taxon>Dikarya</taxon>
        <taxon>Basidiomycota</taxon>
        <taxon>Agaricomycotina</taxon>
        <taxon>Agaricomycetes</taxon>
        <taxon>Agaricomycetidae</taxon>
        <taxon>Agaricales</taxon>
        <taxon>Marasmiineae</taxon>
        <taxon>Mycenaceae</taxon>
        <taxon>Favolaschia</taxon>
    </lineage>
</organism>
<gene>
    <name evidence="1" type="ORF">R3P38DRAFT_3240432</name>
</gene>
<protein>
    <recommendedName>
        <fullName evidence="3">F-box domain-containing protein</fullName>
    </recommendedName>
</protein>
<reference evidence="1 2" key="1">
    <citation type="journal article" date="2024" name="J Genomics">
        <title>Draft genome sequencing and assembly of Favolaschia claudopus CIRM-BRFM 2984 isolated from oak limbs.</title>
        <authorList>
            <person name="Navarro D."/>
            <person name="Drula E."/>
            <person name="Chaduli D."/>
            <person name="Cazenave R."/>
            <person name="Ahrendt S."/>
            <person name="Wang J."/>
            <person name="Lipzen A."/>
            <person name="Daum C."/>
            <person name="Barry K."/>
            <person name="Grigoriev I.V."/>
            <person name="Favel A."/>
            <person name="Rosso M.N."/>
            <person name="Martin F."/>
        </authorList>
    </citation>
    <scope>NUCLEOTIDE SEQUENCE [LARGE SCALE GENOMIC DNA]</scope>
    <source>
        <strain evidence="1 2">CIRM-BRFM 2984</strain>
    </source>
</reference>
<evidence type="ECO:0008006" key="3">
    <source>
        <dbReference type="Google" id="ProtNLM"/>
    </source>
</evidence>
<proteinExistence type="predicted"/>
<evidence type="ECO:0000313" key="1">
    <source>
        <dbReference type="EMBL" id="KAK6972189.1"/>
    </source>
</evidence>
<accession>A0AAV9Z830</accession>
<dbReference type="Proteomes" id="UP001362999">
    <property type="component" value="Unassembled WGS sequence"/>
</dbReference>
<evidence type="ECO:0000313" key="2">
    <source>
        <dbReference type="Proteomes" id="UP001362999"/>
    </source>
</evidence>
<comment type="caution">
    <text evidence="1">The sequence shown here is derived from an EMBL/GenBank/DDBJ whole genome shotgun (WGS) entry which is preliminary data.</text>
</comment>
<dbReference type="AlphaFoldDB" id="A0AAV9Z830"/>
<sequence>MPVEVVARILLLACGDFDEDPRAYMLARYVVCQVCVLWRNVVCSDARFWSGVLVGDHRTLPVLDLWLARSKRAPLHLFIDTGTYAVNWRSFASVWASLLSIIPCMVDRVDRFSLKDDHGDRGAVVLHWLSSLAASTASRLDVFTVMPTKVDARVVERGRGRWSRTVDLSKPSTPLHLLRAACLTSLVVQRSFLVLQPSMLSGLRRLRLGPIPSYQRLTWDSVRSMLLACSVLDLFVCDDVRCEYGSFGECEMPCLTHFRLVSRHWSAESIFAALRLPSLRVLYLDGYAPMLGLRRSDGTRSFFPSVEVLVVKCSMSRPCDFHLFLRGFAGLKTLVLRQLSAPSRAAFLSIKQSVRTSLTVEEVVGSSRLPDRLCPLLASVCLDAALTVRDAEEVLSDTPPAVFSPSCVLSYALRAPREDGDSGAFRLVHGEVVAVPFYNLPLDALSRFDYGFCE</sequence>
<dbReference type="EMBL" id="JAWWNJ010000192">
    <property type="protein sequence ID" value="KAK6972189.1"/>
    <property type="molecule type" value="Genomic_DNA"/>
</dbReference>
<keyword evidence="2" id="KW-1185">Reference proteome</keyword>